<feature type="domain" description="EamA" evidence="7">
    <location>
        <begin position="125"/>
        <end position="258"/>
    </location>
</feature>
<comment type="subcellular location">
    <subcellularLocation>
        <location evidence="1">Cell membrane</location>
        <topology evidence="1">Multi-pass membrane protein</topology>
    </subcellularLocation>
</comment>
<feature type="transmembrane region" description="Helical" evidence="6">
    <location>
        <begin position="127"/>
        <end position="144"/>
    </location>
</feature>
<evidence type="ECO:0000259" key="7">
    <source>
        <dbReference type="Pfam" id="PF00892"/>
    </source>
</evidence>
<evidence type="ECO:0000256" key="1">
    <source>
        <dbReference type="ARBA" id="ARBA00004651"/>
    </source>
</evidence>
<dbReference type="PANTHER" id="PTHR32322">
    <property type="entry name" value="INNER MEMBRANE TRANSPORTER"/>
    <property type="match status" value="1"/>
</dbReference>
<dbReference type="InterPro" id="IPR050638">
    <property type="entry name" value="AA-Vitamin_Transporters"/>
</dbReference>
<name>A0A382LND5_9ZZZZ</name>
<keyword evidence="2" id="KW-1003">Cell membrane</keyword>
<proteinExistence type="predicted"/>
<dbReference type="SUPFAM" id="SSF103481">
    <property type="entry name" value="Multidrug resistance efflux transporter EmrE"/>
    <property type="match status" value="2"/>
</dbReference>
<dbReference type="InterPro" id="IPR037185">
    <property type="entry name" value="EmrE-like"/>
</dbReference>
<dbReference type="PANTHER" id="PTHR32322:SF18">
    <property type="entry name" value="S-ADENOSYLMETHIONINE_S-ADENOSYLHOMOCYSTEINE TRANSPORTER"/>
    <property type="match status" value="1"/>
</dbReference>
<sequence>TRWSEAPGVITSFFRTFIAAVVLSVPFLRKRSSYKSIKMQHIVLAVFAGVAFALDNALWATGVTLAGASNPTFLVNTSPVWVGLGAMLFFREQLGNRFWFGLVLAIAGSALILEVDWSYSVISGTGSLYGLMGGFFYAGFLLVGQKARYHIDTVPFFFIVLCSSSCVLGILALIFRYPISGYSTSTYLIFVLLGTIMTAGAWLAITYALGKLSAAIVAPIMLGQPVITAVLAHYILLEKLDRWQIMGAVAVLIGVLLTQSARTFLSKREY</sequence>
<feature type="domain" description="EamA" evidence="7">
    <location>
        <begin position="9"/>
        <end position="113"/>
    </location>
</feature>
<keyword evidence="4 6" id="KW-1133">Transmembrane helix</keyword>
<dbReference type="AlphaFoldDB" id="A0A382LND5"/>
<feature type="transmembrane region" description="Helical" evidence="6">
    <location>
        <begin position="97"/>
        <end position="115"/>
    </location>
</feature>
<feature type="transmembrane region" description="Helical" evidence="6">
    <location>
        <begin position="156"/>
        <end position="175"/>
    </location>
</feature>
<keyword evidence="3 6" id="KW-0812">Transmembrane</keyword>
<evidence type="ECO:0000313" key="8">
    <source>
        <dbReference type="EMBL" id="SVC36632.1"/>
    </source>
</evidence>
<feature type="transmembrane region" description="Helical" evidence="6">
    <location>
        <begin position="243"/>
        <end position="265"/>
    </location>
</feature>
<accession>A0A382LND5</accession>
<evidence type="ECO:0000256" key="5">
    <source>
        <dbReference type="ARBA" id="ARBA00023136"/>
    </source>
</evidence>
<evidence type="ECO:0000256" key="4">
    <source>
        <dbReference type="ARBA" id="ARBA00022989"/>
    </source>
</evidence>
<evidence type="ECO:0000256" key="3">
    <source>
        <dbReference type="ARBA" id="ARBA00022692"/>
    </source>
</evidence>
<evidence type="ECO:0000256" key="2">
    <source>
        <dbReference type="ARBA" id="ARBA00022475"/>
    </source>
</evidence>
<feature type="non-terminal residue" evidence="8">
    <location>
        <position position="1"/>
    </location>
</feature>
<organism evidence="8">
    <name type="scientific">marine metagenome</name>
    <dbReference type="NCBI Taxonomy" id="408172"/>
    <lineage>
        <taxon>unclassified sequences</taxon>
        <taxon>metagenomes</taxon>
        <taxon>ecological metagenomes</taxon>
    </lineage>
</organism>
<dbReference type="Pfam" id="PF00892">
    <property type="entry name" value="EamA"/>
    <property type="match status" value="2"/>
</dbReference>
<keyword evidence="5 6" id="KW-0472">Membrane</keyword>
<dbReference type="Gene3D" id="1.10.3730.20">
    <property type="match status" value="1"/>
</dbReference>
<evidence type="ECO:0000256" key="6">
    <source>
        <dbReference type="SAM" id="Phobius"/>
    </source>
</evidence>
<reference evidence="8" key="1">
    <citation type="submission" date="2018-05" db="EMBL/GenBank/DDBJ databases">
        <authorList>
            <person name="Lanie J.A."/>
            <person name="Ng W.-L."/>
            <person name="Kazmierczak K.M."/>
            <person name="Andrzejewski T.M."/>
            <person name="Davidsen T.M."/>
            <person name="Wayne K.J."/>
            <person name="Tettelin H."/>
            <person name="Glass J.I."/>
            <person name="Rusch D."/>
            <person name="Podicherti R."/>
            <person name="Tsui H.-C.T."/>
            <person name="Winkler M.E."/>
        </authorList>
    </citation>
    <scope>NUCLEOTIDE SEQUENCE</scope>
</reference>
<dbReference type="InterPro" id="IPR000620">
    <property type="entry name" value="EamA_dom"/>
</dbReference>
<protein>
    <recommendedName>
        <fullName evidence="7">EamA domain-containing protein</fullName>
    </recommendedName>
</protein>
<feature type="transmembrane region" description="Helical" evidence="6">
    <location>
        <begin position="41"/>
        <end position="61"/>
    </location>
</feature>
<feature type="transmembrane region" description="Helical" evidence="6">
    <location>
        <begin position="187"/>
        <end position="209"/>
    </location>
</feature>
<feature type="transmembrane region" description="Helical" evidence="6">
    <location>
        <begin position="73"/>
        <end position="90"/>
    </location>
</feature>
<dbReference type="EMBL" id="UINC01087341">
    <property type="protein sequence ID" value="SVC36632.1"/>
    <property type="molecule type" value="Genomic_DNA"/>
</dbReference>
<gene>
    <name evidence="8" type="ORF">METZ01_LOCUS289486</name>
</gene>
<feature type="transmembrane region" description="Helical" evidence="6">
    <location>
        <begin position="12"/>
        <end position="29"/>
    </location>
</feature>
<feature type="transmembrane region" description="Helical" evidence="6">
    <location>
        <begin position="216"/>
        <end position="237"/>
    </location>
</feature>
<dbReference type="GO" id="GO:0005886">
    <property type="term" value="C:plasma membrane"/>
    <property type="evidence" value="ECO:0007669"/>
    <property type="project" value="UniProtKB-SubCell"/>
</dbReference>